<organism evidence="1 2">
    <name type="scientific">Chromobacterium violaceum (strain ATCC 12472 / DSM 30191 / JCM 1249 / CCUG 213 / NBRC 12614 / NCIMB 9131 / NCTC 9757 / MK)</name>
    <dbReference type="NCBI Taxonomy" id="243365"/>
    <lineage>
        <taxon>Bacteria</taxon>
        <taxon>Pseudomonadati</taxon>
        <taxon>Pseudomonadota</taxon>
        <taxon>Betaproteobacteria</taxon>
        <taxon>Neisseriales</taxon>
        <taxon>Chromobacteriaceae</taxon>
        <taxon>Chromobacterium</taxon>
    </lineage>
</organism>
<dbReference type="AlphaFoldDB" id="Q7NVL1"/>
<evidence type="ECO:0000313" key="2">
    <source>
        <dbReference type="Proteomes" id="UP000001424"/>
    </source>
</evidence>
<accession>Q7NVL1</accession>
<dbReference type="STRING" id="243365.CV_2331"/>
<proteinExistence type="predicted"/>
<protein>
    <submittedName>
        <fullName evidence="1">Uncharacterized protein</fullName>
    </submittedName>
</protein>
<dbReference type="Proteomes" id="UP000001424">
    <property type="component" value="Chromosome"/>
</dbReference>
<dbReference type="HOGENOM" id="CLU_3172356_0_0_4"/>
<sequence>MKENAMGKLNDSIKMKFNDWKRLPRPYRAMIEGQPQVLVSRPGRDFFVPVQFV</sequence>
<dbReference type="eggNOG" id="ENOG502ZK0C">
    <property type="taxonomic scope" value="Bacteria"/>
</dbReference>
<evidence type="ECO:0000313" key="1">
    <source>
        <dbReference type="EMBL" id="AAQ60003.1"/>
    </source>
</evidence>
<name>Q7NVL1_CHRVO</name>
<keyword evidence="2" id="KW-1185">Reference proteome</keyword>
<dbReference type="KEGG" id="cvi:CV_2331"/>
<reference evidence="1 2" key="1">
    <citation type="journal article" date="2003" name="Proc. Natl. Acad. Sci. U.S.A.">
        <title>The complete genome sequence of Chromobacterium violaceum reveals remarkable and exploitable bacterial adaptability.</title>
        <authorList>
            <person name="Vasconcelos A.T.R."/>
            <person name="de Almeida D.F."/>
            <person name="Almeida F.C."/>
            <person name="de Almeida L.G.P."/>
            <person name="de Almeida R."/>
            <person name="Goncalves J.A.A."/>
            <person name="Andrade E.M."/>
            <person name="Antonio R.V."/>
            <person name="Araripe J."/>
            <person name="de Araujo M.F.F."/>
            <person name="Filho S.A."/>
            <person name="Azevedo V."/>
            <person name="Batista A.J."/>
            <person name="Bataus L.A.M."/>
            <person name="Batista J.S."/>
            <person name="Belo A."/>
            <person name="vander Berg C."/>
            <person name="Blamey J."/>
            <person name="Bogo M."/>
            <person name="Bonato S."/>
            <person name="Bordignon J."/>
            <person name="Brito C.A."/>
            <person name="Brocchi M."/>
            <person name="Burity H.A."/>
            <person name="Camargo A.A."/>
            <person name="Cardoso D.D.P."/>
            <person name="Carneiro N.P."/>
            <person name="Carraro D.M."/>
            <person name="Carvalho C.M.B."/>
            <person name="Cascardo J.C.M."/>
            <person name="Cavada B.S."/>
            <person name="Chueire L.M.O."/>
            <person name="Pasa T.B.C."/>
            <person name="Duran N."/>
            <person name="Fagundes N."/>
            <person name="Falcao C.L."/>
            <person name="Fantinatti F."/>
            <person name="Farias I.P."/>
            <person name="Felipe M.S.S."/>
            <person name="Ferrari L.P."/>
            <person name="Ferro J.A."/>
            <person name="Ferro M.I.T."/>
            <person name="Franco G.R."/>
            <person name="Freitas N.S.A."/>
            <person name="Furlan L.R."/>
            <person name="Gazzinelli R.T."/>
            <person name="Gomes E.A."/>
            <person name="Goncalves P.R."/>
            <person name="Grangeiro T.B."/>
            <person name="Grattapaglia D."/>
            <person name="Grisard E.C."/>
            <person name="Guimaraes C.T."/>
            <person name="Hanna E.S."/>
            <person name="Hungria M."/>
            <person name="Jardim S.N."/>
            <person name="Laurino J."/>
            <person name="Leoi L.C.T."/>
            <person name="Fassarella L."/>
            <person name="Lima A."/>
            <person name="Loureiro M.F."/>
            <person name="Lyra M.C.P."/>
            <person name="Macedo M."/>
            <person name="Madeira H.M.F."/>
            <person name="Manfio G.P."/>
            <person name="Maranhao A.Q."/>
            <person name="Martins W.S."/>
            <person name="di Mauro S.M.Z."/>
            <person name="de Medeiros S.R.B."/>
            <person name="Meissner R.D.V."/>
            <person name="Menck C.F.M."/>
            <person name="Moreira M.A.M."/>
            <person name="Nascimento F.F."/>
            <person name="Nicolas M.F."/>
            <person name="Oliveira J.G."/>
            <person name="Oliveira S.C."/>
            <person name="Paixao R.F.C."/>
            <person name="Parente J.A."/>
            <person name="Pedrosa F.O."/>
            <person name="Pena S.J.D."/>
            <person name="Perreira J.O."/>
            <person name="Perreira M."/>
            <person name="Pinto L.S.R.C."/>
            <person name="Pinto L.S."/>
            <person name="Porto J.I.R."/>
            <person name="Potrich D.P."/>
            <person name="Neto C.E.R."/>
            <person name="Reis A.M.M."/>
            <person name="Rigo L.U."/>
            <person name="Rondinelli E."/>
            <person name="dos Santos E.B.P."/>
            <person name="Santos F.R."/>
            <person name="Schneider M.P.C."/>
            <person name="Seuanez H.N."/>
            <person name="Silva A.M.R."/>
            <person name="da Silva A.L.C."/>
            <person name="Silva D.W."/>
            <person name="Silva R."/>
            <person name="Simoes I.C."/>
            <person name="Simon D."/>
            <person name="Soares C.M.A."/>
            <person name="Soares R.B.A."/>
            <person name="Souza E.M."/>
            <person name="Souza K.R.L."/>
            <person name="Souza R.C."/>
            <person name="Steffens M.B.R."/>
            <person name="Steindel M."/>
            <person name="Teixeira S.R."/>
            <person name="Urmenyi T."/>
            <person name="Vettore A."/>
            <person name="Wassem R."/>
            <person name="Zaha A."/>
            <person name="Simpson A.J.G."/>
        </authorList>
    </citation>
    <scope>NUCLEOTIDE SEQUENCE [LARGE SCALE GENOMIC DNA]</scope>
    <source>
        <strain evidence="2">ATCC 12472 / DSM 30191 / JCM 1249 / NBRC 12614 / NCIMB 9131 / NCTC 9757</strain>
    </source>
</reference>
<dbReference type="EMBL" id="AE016825">
    <property type="protein sequence ID" value="AAQ60003.1"/>
    <property type="molecule type" value="Genomic_DNA"/>
</dbReference>
<gene>
    <name evidence="1" type="ordered locus">CV_2331</name>
</gene>